<dbReference type="InterPro" id="IPR027383">
    <property type="entry name" value="Znf_put"/>
</dbReference>
<reference evidence="5" key="1">
    <citation type="journal article" date="2021" name="PeerJ">
        <title>Extensive microbial diversity within the chicken gut microbiome revealed by metagenomics and culture.</title>
        <authorList>
            <person name="Gilroy R."/>
            <person name="Ravi A."/>
            <person name="Getino M."/>
            <person name="Pursley I."/>
            <person name="Horton D.L."/>
            <person name="Alikhan N.F."/>
            <person name="Baker D."/>
            <person name="Gharbi K."/>
            <person name="Hall N."/>
            <person name="Watson M."/>
            <person name="Adriaenssens E.M."/>
            <person name="Foster-Nyarko E."/>
            <person name="Jarju S."/>
            <person name="Secka A."/>
            <person name="Antonio M."/>
            <person name="Oren A."/>
            <person name="Chaudhuri R.R."/>
            <person name="La Ragione R."/>
            <person name="Hildebrand F."/>
            <person name="Pallen M.J."/>
        </authorList>
    </citation>
    <scope>NUCLEOTIDE SEQUENCE</scope>
    <source>
        <strain evidence="5">ChiBcec18-1249</strain>
    </source>
</reference>
<evidence type="ECO:0000313" key="5">
    <source>
        <dbReference type="EMBL" id="HJB13204.1"/>
    </source>
</evidence>
<dbReference type="EMBL" id="DWZJ01000048">
    <property type="protein sequence ID" value="HJB13204.1"/>
    <property type="molecule type" value="Genomic_DNA"/>
</dbReference>
<sequence length="291" mass="30349">MKYCDEFAALLDPYIDGELSPEETARVREHLRSCDGCRAYVQAALIMRDAFPEAEDTEVPDGFAEGVMAAIRADAAPRKRRSPRWKKTLLPLAACCAVVVLAVSSLPRLSDTAVEGDVTAAQTERQIPADAAASAADSGAEDSASPTEEDGTGLAETAESGDPTATAGAAPETYAIAPAAQEESEPDADAKTSIVSQGKTAVEETEEPAAPETYAIQTAPALTLTAAEAGTLLDGYTPTPQEDGTLAYALTTSEYTELLEQLEQQGMTVAGAATAQEAETAGTVWVYVIPE</sequence>
<proteinExistence type="inferred from homology"/>
<feature type="region of interest" description="Disordered" evidence="3">
    <location>
        <begin position="120"/>
        <end position="210"/>
    </location>
</feature>
<organism evidence="5 6">
    <name type="scientific">Candidatus Oscillibacter excrementigallinarum</name>
    <dbReference type="NCBI Taxonomy" id="2838716"/>
    <lineage>
        <taxon>Bacteria</taxon>
        <taxon>Bacillati</taxon>
        <taxon>Bacillota</taxon>
        <taxon>Clostridia</taxon>
        <taxon>Eubacteriales</taxon>
        <taxon>Oscillospiraceae</taxon>
        <taxon>Oscillibacter</taxon>
    </lineage>
</organism>
<evidence type="ECO:0000256" key="3">
    <source>
        <dbReference type="SAM" id="MobiDB-lite"/>
    </source>
</evidence>
<accession>A0A9D2RR89</accession>
<feature type="compositionally biased region" description="Low complexity" evidence="3">
    <location>
        <begin position="129"/>
        <end position="145"/>
    </location>
</feature>
<feature type="compositionally biased region" description="Low complexity" evidence="3">
    <location>
        <begin position="163"/>
        <end position="180"/>
    </location>
</feature>
<dbReference type="Proteomes" id="UP000823824">
    <property type="component" value="Unassembled WGS sequence"/>
</dbReference>
<protein>
    <recommendedName>
        <fullName evidence="2">Anti-sigma-W factor RsiW</fullName>
    </recommendedName>
</protein>
<comment type="caution">
    <text evidence="5">The sequence shown here is derived from an EMBL/GenBank/DDBJ whole genome shotgun (WGS) entry which is preliminary data.</text>
</comment>
<dbReference type="Pfam" id="PF13490">
    <property type="entry name" value="zf-HC2"/>
    <property type="match status" value="1"/>
</dbReference>
<evidence type="ECO:0000256" key="1">
    <source>
        <dbReference type="ARBA" id="ARBA00024353"/>
    </source>
</evidence>
<evidence type="ECO:0000313" key="6">
    <source>
        <dbReference type="Proteomes" id="UP000823824"/>
    </source>
</evidence>
<name>A0A9D2RR89_9FIRM</name>
<dbReference type="InterPro" id="IPR041916">
    <property type="entry name" value="Anti_sigma_zinc_sf"/>
</dbReference>
<evidence type="ECO:0000256" key="2">
    <source>
        <dbReference type="ARBA" id="ARBA00024438"/>
    </source>
</evidence>
<dbReference type="AlphaFoldDB" id="A0A9D2RR89"/>
<feature type="domain" description="Putative zinc-finger" evidence="4">
    <location>
        <begin position="4"/>
        <end position="38"/>
    </location>
</feature>
<reference evidence="5" key="2">
    <citation type="submission" date="2021-04" db="EMBL/GenBank/DDBJ databases">
        <authorList>
            <person name="Gilroy R."/>
        </authorList>
    </citation>
    <scope>NUCLEOTIDE SEQUENCE</scope>
    <source>
        <strain evidence="5">ChiBcec18-1249</strain>
    </source>
</reference>
<evidence type="ECO:0000259" key="4">
    <source>
        <dbReference type="Pfam" id="PF13490"/>
    </source>
</evidence>
<dbReference type="Gene3D" id="1.10.10.1320">
    <property type="entry name" value="Anti-sigma factor, zinc-finger domain"/>
    <property type="match status" value="1"/>
</dbReference>
<gene>
    <name evidence="5" type="ORF">H9787_05780</name>
</gene>
<comment type="similarity">
    <text evidence="1">Belongs to the zinc-associated anti-sigma factor (ZAS) superfamily. Anti-sigma-W factor family.</text>
</comment>